<protein>
    <recommendedName>
        <fullName evidence="3">Anti-FlhC(2)FlhD(4) factor YdiV</fullName>
    </recommendedName>
</protein>
<gene>
    <name evidence="5" type="ORF">G1X19_10945</name>
</gene>
<dbReference type="CDD" id="cd01948">
    <property type="entry name" value="EAL"/>
    <property type="match status" value="1"/>
</dbReference>
<evidence type="ECO:0000256" key="3">
    <source>
        <dbReference type="ARBA" id="ARBA00018009"/>
    </source>
</evidence>
<dbReference type="Pfam" id="PF00563">
    <property type="entry name" value="EAL"/>
    <property type="match status" value="1"/>
</dbReference>
<dbReference type="InterPro" id="IPR001633">
    <property type="entry name" value="EAL_dom"/>
</dbReference>
<dbReference type="PANTHER" id="PTHR33121:SF80">
    <property type="entry name" value="CYCLIC DI-GMP PHOSPHODIESTERASE PDEL"/>
    <property type="match status" value="1"/>
</dbReference>
<comment type="subunit">
    <text evidence="2">Interacts with FlhD in the FlhC(2)FlhD(4) heterohexamer, inhibiting its ability to activate transcription.</text>
</comment>
<dbReference type="InterPro" id="IPR050706">
    <property type="entry name" value="Cyclic-di-GMP_PDE-like"/>
</dbReference>
<accession>A0A718RKJ7</accession>
<dbReference type="Gene3D" id="3.20.20.450">
    <property type="entry name" value="EAL domain"/>
    <property type="match status" value="1"/>
</dbReference>
<dbReference type="GO" id="GO:0071111">
    <property type="term" value="F:cyclic-guanylate-specific phosphodiesterase activity"/>
    <property type="evidence" value="ECO:0007669"/>
    <property type="project" value="InterPro"/>
</dbReference>
<evidence type="ECO:0000256" key="1">
    <source>
        <dbReference type="ARBA" id="ARBA00010927"/>
    </source>
</evidence>
<evidence type="ECO:0000256" key="2">
    <source>
        <dbReference type="ARBA" id="ARBA00011576"/>
    </source>
</evidence>
<proteinExistence type="inferred from homology"/>
<dbReference type="SUPFAM" id="SSF141868">
    <property type="entry name" value="EAL domain-like"/>
    <property type="match status" value="1"/>
</dbReference>
<organism evidence="5">
    <name type="scientific">Salmonella typhimurium (strain SL1344)</name>
    <dbReference type="NCBI Taxonomy" id="216597"/>
    <lineage>
        <taxon>Bacteria</taxon>
        <taxon>Pseudomonadati</taxon>
        <taxon>Pseudomonadota</taxon>
        <taxon>Gammaproteobacteria</taxon>
        <taxon>Enterobacterales</taxon>
        <taxon>Enterobacteriaceae</taxon>
        <taxon>Salmonella</taxon>
    </lineage>
</organism>
<comment type="similarity">
    <text evidence="1">Belongs to the YdiV family.</text>
</comment>
<evidence type="ECO:0000313" key="5">
    <source>
        <dbReference type="EMBL" id="HAD6716160.1"/>
    </source>
</evidence>
<sequence>MTTNTFAPYSTIQALENVELVPWFQPIVCAHTGHLSGCEILIRRKDQQSVEGIPETFISQIEDSGRIVPVTCSILEKTTEILLSVKEDLPFNFYVAFNVTAECLLSTEFEKACIQFIQHPGNRNVKLVLELTERSPVPITTDICQALYRLRQHGISIALDDFGTGYNGYRYLQKFPVNLIKLDKTFVQASVTDEIAGNIIDSIITLSHKLGGKVVAEGTETLAQVCSALNRDADYLQGYFFSPPVNGKQFITEWLKRD</sequence>
<reference evidence="5" key="2">
    <citation type="submission" date="2019-01" db="EMBL/GenBank/DDBJ databases">
        <authorList>
            <consortium name="NCBI Pathogen Detection Project"/>
        </authorList>
    </citation>
    <scope>NUCLEOTIDE SEQUENCE</scope>
    <source>
        <strain evidence="5">SL1344</strain>
    </source>
</reference>
<dbReference type="EMBL" id="DAAPLT010000007">
    <property type="protein sequence ID" value="HAD6716160.1"/>
    <property type="molecule type" value="Genomic_DNA"/>
</dbReference>
<dbReference type="PANTHER" id="PTHR33121">
    <property type="entry name" value="CYCLIC DI-GMP PHOSPHODIESTERASE PDEF"/>
    <property type="match status" value="1"/>
</dbReference>
<name>A0A718RKJ7_SALTS</name>
<dbReference type="InterPro" id="IPR035919">
    <property type="entry name" value="EAL_sf"/>
</dbReference>
<dbReference type="PROSITE" id="PS50883">
    <property type="entry name" value="EAL"/>
    <property type="match status" value="1"/>
</dbReference>
<feature type="domain" description="EAL" evidence="4">
    <location>
        <begin position="4"/>
        <end position="258"/>
    </location>
</feature>
<comment type="caution">
    <text evidence="5">The sequence shown here is derived from an EMBL/GenBank/DDBJ whole genome shotgun (WGS) entry which is preliminary data.</text>
</comment>
<reference evidence="5" key="1">
    <citation type="journal article" date="2018" name="Genome Biol.">
        <title>SKESA: strategic k-mer extension for scrupulous assemblies.</title>
        <authorList>
            <person name="Souvorov A."/>
            <person name="Agarwala R."/>
            <person name="Lipman D.J."/>
        </authorList>
    </citation>
    <scope>NUCLEOTIDE SEQUENCE</scope>
    <source>
        <strain evidence="5">SL1344</strain>
    </source>
</reference>
<dbReference type="SMART" id="SM00052">
    <property type="entry name" value="EAL"/>
    <property type="match status" value="1"/>
</dbReference>
<evidence type="ECO:0000259" key="4">
    <source>
        <dbReference type="PROSITE" id="PS50883"/>
    </source>
</evidence>
<dbReference type="AlphaFoldDB" id="A0A718RKJ7"/>